<dbReference type="EMBL" id="LAZR01025224">
    <property type="protein sequence ID" value="KKL72596.1"/>
    <property type="molecule type" value="Genomic_DNA"/>
</dbReference>
<organism evidence="1">
    <name type="scientific">marine sediment metagenome</name>
    <dbReference type="NCBI Taxonomy" id="412755"/>
    <lineage>
        <taxon>unclassified sequences</taxon>
        <taxon>metagenomes</taxon>
        <taxon>ecological metagenomes</taxon>
    </lineage>
</organism>
<dbReference type="AlphaFoldDB" id="A0A0F9F265"/>
<proteinExistence type="predicted"/>
<reference evidence="1" key="1">
    <citation type="journal article" date="2015" name="Nature">
        <title>Complex archaea that bridge the gap between prokaryotes and eukaryotes.</title>
        <authorList>
            <person name="Spang A."/>
            <person name="Saw J.H."/>
            <person name="Jorgensen S.L."/>
            <person name="Zaremba-Niedzwiedzka K."/>
            <person name="Martijn J."/>
            <person name="Lind A.E."/>
            <person name="van Eijk R."/>
            <person name="Schleper C."/>
            <person name="Guy L."/>
            <person name="Ettema T.J."/>
        </authorList>
    </citation>
    <scope>NUCLEOTIDE SEQUENCE</scope>
</reference>
<accession>A0A0F9F265</accession>
<sequence length="153" mass="17094">MATKSIVVNPDEWDPDIIDCLFADQDSYCSLISRGAAVSCKILEDRFSCPLNAGSIQVSLAEITAELFYIQNPKMNHGGFMRFWTIGDHGYAPEISVARVFTLEEVNGMHSIRYEEKIAWPKEYIDSKAVKNCVPLKSCDIAASYMVGMATRN</sequence>
<evidence type="ECO:0000313" key="1">
    <source>
        <dbReference type="EMBL" id="KKL72596.1"/>
    </source>
</evidence>
<name>A0A0F9F265_9ZZZZ</name>
<gene>
    <name evidence="1" type="ORF">LCGC14_2083300</name>
</gene>
<protein>
    <submittedName>
        <fullName evidence="1">Uncharacterized protein</fullName>
    </submittedName>
</protein>
<comment type="caution">
    <text evidence="1">The sequence shown here is derived from an EMBL/GenBank/DDBJ whole genome shotgun (WGS) entry which is preliminary data.</text>
</comment>